<dbReference type="InterPro" id="IPR006121">
    <property type="entry name" value="HMA_dom"/>
</dbReference>
<dbReference type="GO" id="GO:0005507">
    <property type="term" value="F:copper ion binding"/>
    <property type="evidence" value="ECO:0007669"/>
    <property type="project" value="TreeGrafter"/>
</dbReference>
<evidence type="ECO:0000313" key="17">
    <source>
        <dbReference type="EMBL" id="TXL82455.1"/>
    </source>
</evidence>
<dbReference type="InterPro" id="IPR059000">
    <property type="entry name" value="ATPase_P-type_domA"/>
</dbReference>
<dbReference type="CDD" id="cd00371">
    <property type="entry name" value="HMA"/>
    <property type="match status" value="1"/>
</dbReference>
<evidence type="ECO:0000256" key="9">
    <source>
        <dbReference type="ARBA" id="ARBA00022840"/>
    </source>
</evidence>
<dbReference type="InterPro" id="IPR023299">
    <property type="entry name" value="ATPase_P-typ_cyto_dom_N"/>
</dbReference>
<keyword evidence="14 15" id="KW-0472">Membrane</keyword>
<dbReference type="Gene3D" id="3.40.50.1000">
    <property type="entry name" value="HAD superfamily/HAD-like"/>
    <property type="match status" value="1"/>
</dbReference>
<dbReference type="SFLD" id="SFLDF00027">
    <property type="entry name" value="p-type_atpase"/>
    <property type="match status" value="1"/>
</dbReference>
<dbReference type="SUPFAM" id="SSF81653">
    <property type="entry name" value="Calcium ATPase, transduction domain A"/>
    <property type="match status" value="1"/>
</dbReference>
<dbReference type="AlphaFoldDB" id="A0A5C8PWN0"/>
<dbReference type="InterPro" id="IPR008250">
    <property type="entry name" value="ATPase_P-typ_transduc_dom_A_sf"/>
</dbReference>
<evidence type="ECO:0000256" key="10">
    <source>
        <dbReference type="ARBA" id="ARBA00022842"/>
    </source>
</evidence>
<dbReference type="PANTHER" id="PTHR43520:SF5">
    <property type="entry name" value="CATION-TRANSPORTING P-TYPE ATPASE-RELATED"/>
    <property type="match status" value="1"/>
</dbReference>
<feature type="transmembrane region" description="Helical" evidence="15">
    <location>
        <begin position="322"/>
        <end position="341"/>
    </location>
</feature>
<comment type="subcellular location">
    <subcellularLocation>
        <location evidence="1">Cell membrane</location>
        <topology evidence="1">Multi-pass membrane protein</topology>
    </subcellularLocation>
</comment>
<dbReference type="InterPro" id="IPR044492">
    <property type="entry name" value="P_typ_ATPase_HD_dom"/>
</dbReference>
<dbReference type="SFLD" id="SFLDG00002">
    <property type="entry name" value="C1.7:_P-type_atpase_like"/>
    <property type="match status" value="1"/>
</dbReference>
<dbReference type="InterPro" id="IPR001757">
    <property type="entry name" value="P_typ_ATPase"/>
</dbReference>
<dbReference type="Gene3D" id="3.30.70.100">
    <property type="match status" value="1"/>
</dbReference>
<dbReference type="Gene3D" id="3.40.1110.10">
    <property type="entry name" value="Calcium-transporting ATPase, cytoplasmic domain N"/>
    <property type="match status" value="1"/>
</dbReference>
<keyword evidence="3" id="KW-0813">Transport</keyword>
<dbReference type="GO" id="GO:0005886">
    <property type="term" value="C:plasma membrane"/>
    <property type="evidence" value="ECO:0007669"/>
    <property type="project" value="UniProtKB-SubCell"/>
</dbReference>
<feature type="transmembrane region" description="Helical" evidence="15">
    <location>
        <begin position="718"/>
        <end position="736"/>
    </location>
</feature>
<evidence type="ECO:0000256" key="11">
    <source>
        <dbReference type="ARBA" id="ARBA00022967"/>
    </source>
</evidence>
<feature type="transmembrane region" description="Helical" evidence="15">
    <location>
        <begin position="696"/>
        <end position="712"/>
    </location>
</feature>
<evidence type="ECO:0000256" key="1">
    <source>
        <dbReference type="ARBA" id="ARBA00004651"/>
    </source>
</evidence>
<dbReference type="NCBIfam" id="TIGR01525">
    <property type="entry name" value="ATPase-IB_hvy"/>
    <property type="match status" value="1"/>
</dbReference>
<dbReference type="PRINTS" id="PR00119">
    <property type="entry name" value="CATATPASE"/>
</dbReference>
<evidence type="ECO:0000259" key="16">
    <source>
        <dbReference type="PROSITE" id="PS50846"/>
    </source>
</evidence>
<keyword evidence="4 15" id="KW-1003">Cell membrane</keyword>
<keyword evidence="11" id="KW-1278">Translocase</keyword>
<evidence type="ECO:0000256" key="14">
    <source>
        <dbReference type="ARBA" id="ARBA00023136"/>
    </source>
</evidence>
<evidence type="ECO:0000256" key="4">
    <source>
        <dbReference type="ARBA" id="ARBA00022475"/>
    </source>
</evidence>
<reference evidence="17 18" key="1">
    <citation type="submission" date="2019-06" db="EMBL/GenBank/DDBJ databases">
        <title>New taxonomy in bacterial strain CC-CFT640, isolated from vineyard.</title>
        <authorList>
            <person name="Lin S.-Y."/>
            <person name="Tsai C.-F."/>
            <person name="Young C.-C."/>
        </authorList>
    </citation>
    <scope>NUCLEOTIDE SEQUENCE [LARGE SCALE GENOMIC DNA]</scope>
    <source>
        <strain evidence="17 18">CC-CFT640</strain>
    </source>
</reference>
<comment type="similarity">
    <text evidence="2 15">Belongs to the cation transport ATPase (P-type) (TC 3.A.3) family. Type IB subfamily.</text>
</comment>
<sequence>MHCGACMRRIETALGALAGVERARVNLSTRSVSVRWQARRRPPPLVETLQRIGFAAHLRDADSEAKDGTLAELVRSLAVAGFAASNIMLLSVSVWSGADPQTRDLFHAVSAVIALPALAYAGRVFFRSAWRSLRHGRTNMDVPISVGVLLAFGLSLYETLHHGPHAYFDAAVTLLFFLLVGRTLDHVMRERARQAVKGLARLAARGARVRRPDGTEAYLPVNDIATGMTVLLAAGERVPVDGRVDAGTSDIDAALVTGESRPQPVAAGGLVRAGTLNLTGPLAIVATAPARESFLAEMVSLMQAAEASRSVYRRIADRAASLYAPTVHLTALLTFAGWMIATGDAHRAITIAIAVLIITCPCALGLAVPMVQVVAAGRLFENGIMVKDGAALERLAEVDTVVFDKTGTLTLGQPRLVDRGAIDPASLALAAAIATHSRHPFARAIADAARQDHPSMAFDSVAEHAGLGLEARTGTAVYRLGRASWALAPDRGAIASDPAVIPSVARDLLRQDAQCAVRGRSLAALGMTAGAEWPAACDGPAPDRQPPDDDGVVLSCGGAHLATFQLEDRLRAAARATIEALARDGLRIAAVSGDAEAPVQRIAAELGIEAAARVLPREKVQQVAALTASGRKVLMVGDGLNDAPALAAAHASMAPATAADVGRSAADFVFLRESLGAVAQAIRVARDARRLVRQNFAFAVAYNVVAIPIAVLGQVTPLVAAVAMSASSLVVVANALRLPGRRKPMARDDAIGAAPALAALRAGR</sequence>
<dbReference type="PROSITE" id="PS00154">
    <property type="entry name" value="ATPASE_E1_E2"/>
    <property type="match status" value="1"/>
</dbReference>
<protein>
    <submittedName>
        <fullName evidence="17">Heavy metal translocating P-type ATPase</fullName>
    </submittedName>
</protein>
<dbReference type="GO" id="GO:0055070">
    <property type="term" value="P:copper ion homeostasis"/>
    <property type="evidence" value="ECO:0007669"/>
    <property type="project" value="TreeGrafter"/>
</dbReference>
<dbReference type="GO" id="GO:0005524">
    <property type="term" value="F:ATP binding"/>
    <property type="evidence" value="ECO:0007669"/>
    <property type="project" value="UniProtKB-UniRule"/>
</dbReference>
<dbReference type="SFLD" id="SFLDS00003">
    <property type="entry name" value="Haloacid_Dehalogenase"/>
    <property type="match status" value="1"/>
</dbReference>
<feature type="transmembrane region" description="Helical" evidence="15">
    <location>
        <begin position="105"/>
        <end position="126"/>
    </location>
</feature>
<dbReference type="Pfam" id="PF00702">
    <property type="entry name" value="Hydrolase"/>
    <property type="match status" value="1"/>
</dbReference>
<keyword evidence="8 15" id="KW-0547">Nucleotide-binding</keyword>
<dbReference type="PANTHER" id="PTHR43520">
    <property type="entry name" value="ATP7, ISOFORM B"/>
    <property type="match status" value="1"/>
</dbReference>
<evidence type="ECO:0000256" key="5">
    <source>
        <dbReference type="ARBA" id="ARBA00022553"/>
    </source>
</evidence>
<dbReference type="Gene3D" id="2.70.150.10">
    <property type="entry name" value="Calcium-transporting ATPase, cytoplasmic transduction domain A"/>
    <property type="match status" value="1"/>
</dbReference>
<organism evidence="17 18">
    <name type="scientific">Vineibacter terrae</name>
    <dbReference type="NCBI Taxonomy" id="2586908"/>
    <lineage>
        <taxon>Bacteria</taxon>
        <taxon>Pseudomonadati</taxon>
        <taxon>Pseudomonadota</taxon>
        <taxon>Alphaproteobacteria</taxon>
        <taxon>Hyphomicrobiales</taxon>
        <taxon>Vineibacter</taxon>
    </lineage>
</organism>
<evidence type="ECO:0000256" key="8">
    <source>
        <dbReference type="ARBA" id="ARBA00022741"/>
    </source>
</evidence>
<evidence type="ECO:0000313" key="18">
    <source>
        <dbReference type="Proteomes" id="UP000321638"/>
    </source>
</evidence>
<dbReference type="GO" id="GO:0016887">
    <property type="term" value="F:ATP hydrolysis activity"/>
    <property type="evidence" value="ECO:0007669"/>
    <property type="project" value="InterPro"/>
</dbReference>
<comment type="caution">
    <text evidence="17">The sequence shown here is derived from an EMBL/GenBank/DDBJ whole genome shotgun (WGS) entry which is preliminary data.</text>
</comment>
<evidence type="ECO:0000256" key="15">
    <source>
        <dbReference type="RuleBase" id="RU362081"/>
    </source>
</evidence>
<dbReference type="Proteomes" id="UP000321638">
    <property type="component" value="Unassembled WGS sequence"/>
</dbReference>
<feature type="transmembrane region" description="Helical" evidence="15">
    <location>
        <begin position="166"/>
        <end position="184"/>
    </location>
</feature>
<dbReference type="InterPro" id="IPR023298">
    <property type="entry name" value="ATPase_P-typ_TM_dom_sf"/>
</dbReference>
<keyword evidence="7 15" id="KW-0479">Metal-binding</keyword>
<feature type="transmembrane region" description="Helical" evidence="15">
    <location>
        <begin position="73"/>
        <end position="93"/>
    </location>
</feature>
<dbReference type="InterPro" id="IPR027256">
    <property type="entry name" value="P-typ_ATPase_IB"/>
</dbReference>
<dbReference type="Pfam" id="PF00122">
    <property type="entry name" value="E1-E2_ATPase"/>
    <property type="match status" value="1"/>
</dbReference>
<dbReference type="InterPro" id="IPR036412">
    <property type="entry name" value="HAD-like_sf"/>
</dbReference>
<dbReference type="EMBL" id="VDUZ01000001">
    <property type="protein sequence ID" value="TXL82455.1"/>
    <property type="molecule type" value="Genomic_DNA"/>
</dbReference>
<keyword evidence="9 15" id="KW-0067">ATP-binding</keyword>
<dbReference type="InterPro" id="IPR036163">
    <property type="entry name" value="HMA_dom_sf"/>
</dbReference>
<dbReference type="Pfam" id="PF00403">
    <property type="entry name" value="HMA"/>
    <property type="match status" value="1"/>
</dbReference>
<keyword evidence="5" id="KW-0597">Phosphoprotein</keyword>
<dbReference type="NCBIfam" id="TIGR01494">
    <property type="entry name" value="ATPase_P-type"/>
    <property type="match status" value="2"/>
</dbReference>
<dbReference type="Gene3D" id="1.20.1110.10">
    <property type="entry name" value="Calcium-transporting ATPase, transmembrane domain"/>
    <property type="match status" value="1"/>
</dbReference>
<evidence type="ECO:0000256" key="6">
    <source>
        <dbReference type="ARBA" id="ARBA00022692"/>
    </source>
</evidence>
<evidence type="ECO:0000256" key="2">
    <source>
        <dbReference type="ARBA" id="ARBA00006024"/>
    </source>
</evidence>
<evidence type="ECO:0000256" key="3">
    <source>
        <dbReference type="ARBA" id="ARBA00022448"/>
    </source>
</evidence>
<evidence type="ECO:0000256" key="7">
    <source>
        <dbReference type="ARBA" id="ARBA00022723"/>
    </source>
</evidence>
<keyword evidence="13" id="KW-0406">Ion transport</keyword>
<dbReference type="OrthoDB" id="9760802at2"/>
<keyword evidence="6 15" id="KW-0812">Transmembrane</keyword>
<evidence type="ECO:0000256" key="13">
    <source>
        <dbReference type="ARBA" id="ARBA00023065"/>
    </source>
</evidence>
<gene>
    <name evidence="17" type="ORF">FHP25_00720</name>
</gene>
<dbReference type="SUPFAM" id="SSF81665">
    <property type="entry name" value="Calcium ATPase, transmembrane domain M"/>
    <property type="match status" value="1"/>
</dbReference>
<keyword evidence="12 15" id="KW-1133">Transmembrane helix</keyword>
<accession>A0A5C8PWN0</accession>
<dbReference type="SUPFAM" id="SSF55008">
    <property type="entry name" value="HMA, heavy metal-associated domain"/>
    <property type="match status" value="1"/>
</dbReference>
<feature type="transmembrane region" description="Helical" evidence="15">
    <location>
        <begin position="347"/>
        <end position="368"/>
    </location>
</feature>
<dbReference type="SUPFAM" id="SSF81660">
    <property type="entry name" value="Metal cation-transporting ATPase, ATP-binding domain N"/>
    <property type="match status" value="1"/>
</dbReference>
<dbReference type="SUPFAM" id="SSF56784">
    <property type="entry name" value="HAD-like"/>
    <property type="match status" value="1"/>
</dbReference>
<feature type="transmembrane region" description="Helical" evidence="15">
    <location>
        <begin position="138"/>
        <end position="160"/>
    </location>
</feature>
<evidence type="ECO:0000256" key="12">
    <source>
        <dbReference type="ARBA" id="ARBA00022989"/>
    </source>
</evidence>
<keyword evidence="10" id="KW-0460">Magnesium</keyword>
<dbReference type="InterPro" id="IPR018303">
    <property type="entry name" value="ATPase_P-typ_P_site"/>
</dbReference>
<dbReference type="PROSITE" id="PS50846">
    <property type="entry name" value="HMA_2"/>
    <property type="match status" value="1"/>
</dbReference>
<proteinExistence type="inferred from homology"/>
<dbReference type="GO" id="GO:0043682">
    <property type="term" value="F:P-type divalent copper transporter activity"/>
    <property type="evidence" value="ECO:0007669"/>
    <property type="project" value="TreeGrafter"/>
</dbReference>
<feature type="domain" description="HMA" evidence="16">
    <location>
        <begin position="1"/>
        <end position="57"/>
    </location>
</feature>
<name>A0A5C8PWN0_9HYPH</name>
<keyword evidence="18" id="KW-1185">Reference proteome</keyword>
<dbReference type="InterPro" id="IPR023214">
    <property type="entry name" value="HAD_sf"/>
</dbReference>